<protein>
    <submittedName>
        <fullName evidence="1">Uncharacterized protein</fullName>
    </submittedName>
</protein>
<keyword evidence="2" id="KW-1185">Reference proteome</keyword>
<sequence>MVALMLMLFSSLKDFNDQIHLLITRRKEAVDLVGSSVTALGFSPFELLHPDRIPEINLEIHLFTGP</sequence>
<reference evidence="1" key="1">
    <citation type="submission" date="2020-03" db="EMBL/GenBank/DDBJ databases">
        <authorList>
            <person name="Weist P."/>
        </authorList>
    </citation>
    <scope>NUCLEOTIDE SEQUENCE</scope>
</reference>
<evidence type="ECO:0000313" key="1">
    <source>
        <dbReference type="EMBL" id="CAB1452830.1"/>
    </source>
</evidence>
<proteinExistence type="predicted"/>
<dbReference type="EMBL" id="CADEAL010004145">
    <property type="protein sequence ID" value="CAB1452830.1"/>
    <property type="molecule type" value="Genomic_DNA"/>
</dbReference>
<comment type="caution">
    <text evidence="1">The sequence shown here is derived from an EMBL/GenBank/DDBJ whole genome shotgun (WGS) entry which is preliminary data.</text>
</comment>
<dbReference type="Proteomes" id="UP001153269">
    <property type="component" value="Unassembled WGS sequence"/>
</dbReference>
<organism evidence="1 2">
    <name type="scientific">Pleuronectes platessa</name>
    <name type="common">European plaice</name>
    <dbReference type="NCBI Taxonomy" id="8262"/>
    <lineage>
        <taxon>Eukaryota</taxon>
        <taxon>Metazoa</taxon>
        <taxon>Chordata</taxon>
        <taxon>Craniata</taxon>
        <taxon>Vertebrata</taxon>
        <taxon>Euteleostomi</taxon>
        <taxon>Actinopterygii</taxon>
        <taxon>Neopterygii</taxon>
        <taxon>Teleostei</taxon>
        <taxon>Neoteleostei</taxon>
        <taxon>Acanthomorphata</taxon>
        <taxon>Carangaria</taxon>
        <taxon>Pleuronectiformes</taxon>
        <taxon>Pleuronectoidei</taxon>
        <taxon>Pleuronectidae</taxon>
        <taxon>Pleuronectes</taxon>
    </lineage>
</organism>
<evidence type="ECO:0000313" key="2">
    <source>
        <dbReference type="Proteomes" id="UP001153269"/>
    </source>
</evidence>
<name>A0A9N7VR35_PLEPL</name>
<dbReference type="AlphaFoldDB" id="A0A9N7VR35"/>
<gene>
    <name evidence="1" type="ORF">PLEPLA_LOCUS40580</name>
</gene>
<accession>A0A9N7VR35</accession>